<evidence type="ECO:0000259" key="3">
    <source>
        <dbReference type="Pfam" id="PF25839"/>
    </source>
</evidence>
<evidence type="ECO:0000313" key="5">
    <source>
        <dbReference type="Proteomes" id="UP001363010"/>
    </source>
</evidence>
<feature type="domain" description="D-apionate lactonase C-terminal" evidence="3">
    <location>
        <begin position="580"/>
        <end position="656"/>
    </location>
</feature>
<name>A0ABU8VX50_9BURK</name>
<dbReference type="Pfam" id="PF25839">
    <property type="entry name" value="Apionate_lact_C"/>
    <property type="match status" value="1"/>
</dbReference>
<dbReference type="Pfam" id="PF25837">
    <property type="entry name" value="Apionate_lact_N"/>
    <property type="match status" value="1"/>
</dbReference>
<dbReference type="InterPro" id="IPR058788">
    <property type="entry name" value="ApnL_N"/>
</dbReference>
<evidence type="ECO:0000259" key="2">
    <source>
        <dbReference type="Pfam" id="PF25838"/>
    </source>
</evidence>
<proteinExistence type="predicted"/>
<evidence type="ECO:0000259" key="1">
    <source>
        <dbReference type="Pfam" id="PF25837"/>
    </source>
</evidence>
<dbReference type="EMBL" id="JBBKZV010000004">
    <property type="protein sequence ID" value="MEJ8822178.1"/>
    <property type="molecule type" value="Genomic_DNA"/>
</dbReference>
<evidence type="ECO:0000313" key="4">
    <source>
        <dbReference type="EMBL" id="MEJ8822178.1"/>
    </source>
</evidence>
<feature type="domain" description="D-apionate lactonase N-terminal" evidence="1">
    <location>
        <begin position="17"/>
        <end position="240"/>
    </location>
</feature>
<dbReference type="RefSeq" id="WP_340363230.1">
    <property type="nucleotide sequence ID" value="NZ_JBBKZV010000004.1"/>
</dbReference>
<feature type="domain" description="D-apionate lactonase TIM barrel" evidence="2">
    <location>
        <begin position="271"/>
        <end position="568"/>
    </location>
</feature>
<dbReference type="Pfam" id="PF25838">
    <property type="entry name" value="Apionate_lact_M"/>
    <property type="match status" value="1"/>
</dbReference>
<organism evidence="4 5">
    <name type="scientific">Variovorax humicola</name>
    <dbReference type="NCBI Taxonomy" id="1769758"/>
    <lineage>
        <taxon>Bacteria</taxon>
        <taxon>Pseudomonadati</taxon>
        <taxon>Pseudomonadota</taxon>
        <taxon>Betaproteobacteria</taxon>
        <taxon>Burkholderiales</taxon>
        <taxon>Comamonadaceae</taxon>
        <taxon>Variovorax</taxon>
    </lineage>
</organism>
<dbReference type="InterPro" id="IPR058789">
    <property type="entry name" value="ApnL_C"/>
</dbReference>
<keyword evidence="5" id="KW-1185">Reference proteome</keyword>
<protein>
    <submittedName>
        <fullName evidence="4">Uncharacterized protein</fullName>
    </submittedName>
</protein>
<dbReference type="InterPro" id="IPR058787">
    <property type="entry name" value="ApnL_M"/>
</dbReference>
<gene>
    <name evidence="4" type="ORF">WKW80_09005</name>
</gene>
<sequence length="663" mass="71571">MKSGSPSRPARSSRAVKLCGTEQPDGVGRVLRAGPLAVELDNGNLRYLRVAGIEVLRGLAFLVRDENWGTYVPTLSKLVVEQRDDGFSVRYRADCQRASQSISYEARIEGRGDGSLSFTGTATPATDFLTARTGFVVLHPLKGVAGHAVEVEHTDGVVETSTFPALVDPVQPFLDLRSLTHEVMPGLKAIVRMEGDTFEMEDHRNWTDASFKTYVRPLARPWPYTLKAGEAVRQSVSMSLVGSAPREGKGGDDKAVEIVLGKATGHRMPAIGLGMPAREIDAAIASLDLLKQVAPRLLICQFDRREGHGYKQLQGYRRLCEETGAECELEVVVKSLVAFDVELANIASWVRDAGLRLSALAVCPVGDLKSVLPGGIRPPAPPLADLYRAAREAFPGVRLGGGMFSFFTEFNRKRPPAELLDFAHNSTCPIVHAADDRSVMDTLDALPFQVQTARSFIGDTDYRIGPSAIGCRDNPHGKTFTPNPDNERLCLVNSDPRQRGLFAAAWTLGYAASLAATGVEAVCFGAPTGPLGIIHRPGDSKLPYFDALGRSAVYPAFHVVAGLTRAAGAALVDARSSNDARVRCLAYRTEGATLLWLANMTAREQSVSVAHRGVNPFGIVLDEVSFDQATTQPAVFEANVKPLDIHKLSLSAYAVALVCINDR</sequence>
<accession>A0ABU8VX50</accession>
<comment type="caution">
    <text evidence="4">The sequence shown here is derived from an EMBL/GenBank/DDBJ whole genome shotgun (WGS) entry which is preliminary data.</text>
</comment>
<reference evidence="4 5" key="1">
    <citation type="submission" date="2024-03" db="EMBL/GenBank/DDBJ databases">
        <title>Novel species of the genus Variovorax.</title>
        <authorList>
            <person name="Liu Q."/>
            <person name="Xin Y.-H."/>
        </authorList>
    </citation>
    <scope>NUCLEOTIDE SEQUENCE [LARGE SCALE GENOMIC DNA]</scope>
    <source>
        <strain evidence="4 5">KACC 18501</strain>
    </source>
</reference>
<dbReference type="Proteomes" id="UP001363010">
    <property type="component" value="Unassembled WGS sequence"/>
</dbReference>